<dbReference type="SMART" id="SM00530">
    <property type="entry name" value="HTH_XRE"/>
    <property type="match status" value="1"/>
</dbReference>
<dbReference type="InterPro" id="IPR001387">
    <property type="entry name" value="Cro/C1-type_HTH"/>
</dbReference>
<dbReference type="GO" id="GO:0003677">
    <property type="term" value="F:DNA binding"/>
    <property type="evidence" value="ECO:0007669"/>
    <property type="project" value="InterPro"/>
</dbReference>
<dbReference type="STRING" id="320787.CA2015_4763"/>
<dbReference type="EMBL" id="CP012040">
    <property type="protein sequence ID" value="AKP54087.1"/>
    <property type="molecule type" value="Genomic_DNA"/>
</dbReference>
<evidence type="ECO:0000313" key="3">
    <source>
        <dbReference type="EMBL" id="AKP54087.1"/>
    </source>
</evidence>
<dbReference type="Proteomes" id="UP000036520">
    <property type="component" value="Chromosome"/>
</dbReference>
<reference evidence="3 4" key="1">
    <citation type="submission" date="2015-07" db="EMBL/GenBank/DDBJ databases">
        <authorList>
            <person name="Kim K.M."/>
        </authorList>
    </citation>
    <scope>NUCLEOTIDE SEQUENCE [LARGE SCALE GENOMIC DNA]</scope>
    <source>
        <strain evidence="3 4">KCTC 12363</strain>
    </source>
</reference>
<dbReference type="OrthoDB" id="1357763at2"/>
<dbReference type="PROSITE" id="PS50943">
    <property type="entry name" value="HTH_CROC1"/>
    <property type="match status" value="1"/>
</dbReference>
<feature type="transmembrane region" description="Helical" evidence="1">
    <location>
        <begin position="176"/>
        <end position="199"/>
    </location>
</feature>
<keyword evidence="4" id="KW-1185">Reference proteome</keyword>
<feature type="transmembrane region" description="Helical" evidence="1">
    <location>
        <begin position="80"/>
        <end position="100"/>
    </location>
</feature>
<protein>
    <recommendedName>
        <fullName evidence="2">HTH cro/C1-type domain-containing protein</fullName>
    </recommendedName>
</protein>
<keyword evidence="1" id="KW-0472">Membrane</keyword>
<feature type="transmembrane region" description="Helical" evidence="1">
    <location>
        <begin position="231"/>
        <end position="252"/>
    </location>
</feature>
<feature type="domain" description="HTH cro/C1-type" evidence="2">
    <location>
        <begin position="10"/>
        <end position="64"/>
    </location>
</feature>
<proteinExistence type="predicted"/>
<dbReference type="InterPro" id="IPR010982">
    <property type="entry name" value="Lambda_DNA-bd_dom_sf"/>
</dbReference>
<dbReference type="AlphaFoldDB" id="A0A0H4Q0D6"/>
<keyword evidence="1" id="KW-0812">Transmembrane</keyword>
<dbReference type="CDD" id="cd00093">
    <property type="entry name" value="HTH_XRE"/>
    <property type="match status" value="1"/>
</dbReference>
<feature type="transmembrane region" description="Helical" evidence="1">
    <location>
        <begin position="147"/>
        <end position="170"/>
    </location>
</feature>
<dbReference type="Pfam" id="PF01381">
    <property type="entry name" value="HTH_3"/>
    <property type="match status" value="1"/>
</dbReference>
<dbReference type="RefSeq" id="WP_053086744.1">
    <property type="nucleotide sequence ID" value="NZ_CP012040.1"/>
</dbReference>
<keyword evidence="1" id="KW-1133">Transmembrane helix</keyword>
<gene>
    <name evidence="3" type="ORF">CA2015_4763</name>
</gene>
<feature type="transmembrane region" description="Helical" evidence="1">
    <location>
        <begin position="206"/>
        <end position="225"/>
    </location>
</feature>
<feature type="transmembrane region" description="Helical" evidence="1">
    <location>
        <begin position="120"/>
        <end position="140"/>
    </location>
</feature>
<evidence type="ECO:0000259" key="2">
    <source>
        <dbReference type="PROSITE" id="PS50943"/>
    </source>
</evidence>
<sequence length="260" mass="29178">MEQPELGKKILELRKANGLTQEELVARCNINVRTIQRIEAGEVTPRGHTIRSIFAALDIDIEQWQKKTTVPKGSKKAAQWIFLAFLSGLLYFLLAFWEGFMDYQLTISKDADISPWEYTLVKLGILLFYSCFMLGFYQLGRLWENNWILPASLLGVAGIVICIAADLYLFYLDDTYAMAVMTGKSIVFGSIYLVFGYGLVKYQKEFGNMALVAGIVAILTGLAFISVVLALLGLILLAVSEALALVVLYRAFDKVRNQKF</sequence>
<dbReference type="Gene3D" id="1.10.260.40">
    <property type="entry name" value="lambda repressor-like DNA-binding domains"/>
    <property type="match status" value="1"/>
</dbReference>
<dbReference type="SUPFAM" id="SSF47413">
    <property type="entry name" value="lambda repressor-like DNA-binding domains"/>
    <property type="match status" value="1"/>
</dbReference>
<organism evidence="3 4">
    <name type="scientific">Cyclobacterium amurskyense</name>
    <dbReference type="NCBI Taxonomy" id="320787"/>
    <lineage>
        <taxon>Bacteria</taxon>
        <taxon>Pseudomonadati</taxon>
        <taxon>Bacteroidota</taxon>
        <taxon>Cytophagia</taxon>
        <taxon>Cytophagales</taxon>
        <taxon>Cyclobacteriaceae</taxon>
        <taxon>Cyclobacterium</taxon>
    </lineage>
</organism>
<dbReference type="KEGG" id="camu:CA2015_4763"/>
<accession>A0A0H4Q0D6</accession>
<evidence type="ECO:0000256" key="1">
    <source>
        <dbReference type="SAM" id="Phobius"/>
    </source>
</evidence>
<evidence type="ECO:0000313" key="4">
    <source>
        <dbReference type="Proteomes" id="UP000036520"/>
    </source>
</evidence>
<name>A0A0H4Q0D6_9BACT</name>